<keyword evidence="3" id="KW-0560">Oxidoreductase</keyword>
<dbReference type="EMBL" id="JACRTL010000004">
    <property type="protein sequence ID" value="MBC8611087.1"/>
    <property type="molecule type" value="Genomic_DNA"/>
</dbReference>
<feature type="domain" description="Alcohol dehydrogenase-like N-terminal" evidence="6">
    <location>
        <begin position="24"/>
        <end position="101"/>
    </location>
</feature>
<organism evidence="7 8">
    <name type="scientific">Massiliimalia timonensis</name>
    <dbReference type="NCBI Taxonomy" id="1987501"/>
    <lineage>
        <taxon>Bacteria</taxon>
        <taxon>Bacillati</taxon>
        <taxon>Bacillota</taxon>
        <taxon>Clostridia</taxon>
        <taxon>Eubacteriales</taxon>
        <taxon>Oscillospiraceae</taxon>
        <taxon>Massiliimalia</taxon>
    </lineage>
</organism>
<dbReference type="PANTHER" id="PTHR43401">
    <property type="entry name" value="L-THREONINE 3-DEHYDROGENASE"/>
    <property type="match status" value="1"/>
</dbReference>
<comment type="similarity">
    <text evidence="4">Belongs to the zinc-containing alcohol dehydrogenase family.</text>
</comment>
<dbReference type="OrthoDB" id="9777057at2"/>
<dbReference type="Proteomes" id="UP000632659">
    <property type="component" value="Unassembled WGS sequence"/>
</dbReference>
<dbReference type="SUPFAM" id="SSF51735">
    <property type="entry name" value="NAD(P)-binding Rossmann-fold domains"/>
    <property type="match status" value="1"/>
</dbReference>
<evidence type="ECO:0000256" key="3">
    <source>
        <dbReference type="ARBA" id="ARBA00023002"/>
    </source>
</evidence>
<keyword evidence="1 4" id="KW-0479">Metal-binding</keyword>
<evidence type="ECO:0000259" key="6">
    <source>
        <dbReference type="Pfam" id="PF08240"/>
    </source>
</evidence>
<dbReference type="RefSeq" id="WP_093988755.1">
    <property type="nucleotide sequence ID" value="NZ_FYDD01000003.1"/>
</dbReference>
<dbReference type="InterPro" id="IPR036291">
    <property type="entry name" value="NAD(P)-bd_dom_sf"/>
</dbReference>
<dbReference type="InterPro" id="IPR050129">
    <property type="entry name" value="Zn_alcohol_dh"/>
</dbReference>
<dbReference type="Gene3D" id="3.40.50.720">
    <property type="entry name" value="NAD(P)-binding Rossmann-like Domain"/>
    <property type="match status" value="1"/>
</dbReference>
<dbReference type="GO" id="GO:0016491">
    <property type="term" value="F:oxidoreductase activity"/>
    <property type="evidence" value="ECO:0007669"/>
    <property type="project" value="UniProtKB-KW"/>
</dbReference>
<feature type="domain" description="Alcohol dehydrogenase-like C-terminal" evidence="5">
    <location>
        <begin position="141"/>
        <end position="251"/>
    </location>
</feature>
<comment type="caution">
    <text evidence="7">The sequence shown here is derived from an EMBL/GenBank/DDBJ whole genome shotgun (WGS) entry which is preliminary data.</text>
</comment>
<evidence type="ECO:0000313" key="8">
    <source>
        <dbReference type="Proteomes" id="UP000632659"/>
    </source>
</evidence>
<evidence type="ECO:0000256" key="1">
    <source>
        <dbReference type="ARBA" id="ARBA00022723"/>
    </source>
</evidence>
<gene>
    <name evidence="7" type="ORF">H8702_08145</name>
</gene>
<dbReference type="InterPro" id="IPR013154">
    <property type="entry name" value="ADH-like_N"/>
</dbReference>
<proteinExistence type="inferred from homology"/>
<name>A0A8J6PFV9_9FIRM</name>
<dbReference type="Gene3D" id="3.90.180.10">
    <property type="entry name" value="Medium-chain alcohol dehydrogenases, catalytic domain"/>
    <property type="match status" value="2"/>
</dbReference>
<dbReference type="GO" id="GO:0008270">
    <property type="term" value="F:zinc ion binding"/>
    <property type="evidence" value="ECO:0007669"/>
    <property type="project" value="InterPro"/>
</dbReference>
<keyword evidence="8" id="KW-1185">Reference proteome</keyword>
<comment type="cofactor">
    <cofactor evidence="4">
        <name>Zn(2+)</name>
        <dbReference type="ChEBI" id="CHEBI:29105"/>
    </cofactor>
</comment>
<evidence type="ECO:0000256" key="2">
    <source>
        <dbReference type="ARBA" id="ARBA00022833"/>
    </source>
</evidence>
<sequence>MKQIVMTGPRTSKVIEVDIPKIDDEHILVKVTYTGMCHSEWYPWSTARPGDIFGHETVGVVAEVGRNVTGFSVGDRVTGLGGGGYKEYIVMEPHKACHVPDNLDDLDAIAEPLACLLSAGQKMSPALCGDPVAVIGAGYMGLGIISLFRAMGYGDIVVIDPREQARENALKFGATTVYAPEGLPKEMLLNWETWEKPDLTRDGHKADIFNLGFHDVMEFAGTESALRLAGEMVSAHGRLGIGGFHNDGDRTIDYKLWNMKAMQSINCHERRIEYEAGLCKRALELISKGIWKFQGVTNHIYSMEEFDKGNYDMESKAGNFIKGAVRCSD</sequence>
<dbReference type="Pfam" id="PF00107">
    <property type="entry name" value="ADH_zinc_N"/>
    <property type="match status" value="1"/>
</dbReference>
<dbReference type="SUPFAM" id="SSF50129">
    <property type="entry name" value="GroES-like"/>
    <property type="match status" value="1"/>
</dbReference>
<protein>
    <submittedName>
        <fullName evidence="7">Alcohol dehydrogenase catalytic domain-containing protein</fullName>
    </submittedName>
</protein>
<evidence type="ECO:0000256" key="4">
    <source>
        <dbReference type="RuleBase" id="RU361277"/>
    </source>
</evidence>
<evidence type="ECO:0000259" key="5">
    <source>
        <dbReference type="Pfam" id="PF00107"/>
    </source>
</evidence>
<dbReference type="Pfam" id="PF08240">
    <property type="entry name" value="ADH_N"/>
    <property type="match status" value="1"/>
</dbReference>
<dbReference type="PANTHER" id="PTHR43401:SF2">
    <property type="entry name" value="L-THREONINE 3-DEHYDROGENASE"/>
    <property type="match status" value="1"/>
</dbReference>
<accession>A0A8J6PFV9</accession>
<dbReference type="InterPro" id="IPR011032">
    <property type="entry name" value="GroES-like_sf"/>
</dbReference>
<dbReference type="AlphaFoldDB" id="A0A8J6PFV9"/>
<keyword evidence="2 4" id="KW-0862">Zinc</keyword>
<dbReference type="PROSITE" id="PS00059">
    <property type="entry name" value="ADH_ZINC"/>
    <property type="match status" value="1"/>
</dbReference>
<dbReference type="InterPro" id="IPR002328">
    <property type="entry name" value="ADH_Zn_CS"/>
</dbReference>
<evidence type="ECO:0000313" key="7">
    <source>
        <dbReference type="EMBL" id="MBC8611087.1"/>
    </source>
</evidence>
<dbReference type="InterPro" id="IPR013149">
    <property type="entry name" value="ADH-like_C"/>
</dbReference>
<reference evidence="7" key="1">
    <citation type="submission" date="2020-08" db="EMBL/GenBank/DDBJ databases">
        <title>Genome public.</title>
        <authorList>
            <person name="Liu C."/>
            <person name="Sun Q."/>
        </authorList>
    </citation>
    <scope>NUCLEOTIDE SEQUENCE</scope>
    <source>
        <strain evidence="7">NSJ-15</strain>
    </source>
</reference>